<dbReference type="InterPro" id="IPR017932">
    <property type="entry name" value="GATase_2_dom"/>
</dbReference>
<comment type="caution">
    <text evidence="4">The sequence shown here is derived from an EMBL/GenBank/DDBJ whole genome shotgun (WGS) entry which is preliminary data.</text>
</comment>
<dbReference type="InterPro" id="IPR029055">
    <property type="entry name" value="Ntn_hydrolases_N"/>
</dbReference>
<dbReference type="PANTHER" id="PTHR42824">
    <property type="entry name" value="GLUTAMINE AMIDOTRANSFERASE"/>
    <property type="match status" value="1"/>
</dbReference>
<evidence type="ECO:0000313" key="4">
    <source>
        <dbReference type="EMBL" id="MDR7376317.1"/>
    </source>
</evidence>
<gene>
    <name evidence="4" type="ORF">J2X19_000975</name>
</gene>
<organism evidence="4 5">
    <name type="scientific">Rhodoferax ferrireducens</name>
    <dbReference type="NCBI Taxonomy" id="192843"/>
    <lineage>
        <taxon>Bacteria</taxon>
        <taxon>Pseudomonadati</taxon>
        <taxon>Pseudomonadota</taxon>
        <taxon>Betaproteobacteria</taxon>
        <taxon>Burkholderiales</taxon>
        <taxon>Comamonadaceae</taxon>
        <taxon>Rhodoferax</taxon>
    </lineage>
</organism>
<dbReference type="PROSITE" id="PS51278">
    <property type="entry name" value="GATASE_TYPE_2"/>
    <property type="match status" value="1"/>
</dbReference>
<name>A0ABU2C4S0_9BURK</name>
<keyword evidence="4" id="KW-0378">Hydrolase</keyword>
<protein>
    <submittedName>
        <fullName evidence="4">Glutamine amidotransferase</fullName>
        <ecNumber evidence="4">3.5.1.118</ecNumber>
    </submittedName>
</protein>
<keyword evidence="1 4" id="KW-0315">Glutamine amidotransferase</keyword>
<accession>A0ABU2C4S0</accession>
<feature type="compositionally biased region" description="Pro residues" evidence="2">
    <location>
        <begin position="263"/>
        <end position="277"/>
    </location>
</feature>
<dbReference type="SUPFAM" id="SSF56235">
    <property type="entry name" value="N-terminal nucleophile aminohydrolases (Ntn hydrolases)"/>
    <property type="match status" value="1"/>
</dbReference>
<dbReference type="RefSeq" id="WP_116604513.1">
    <property type="nucleotide sequence ID" value="NZ_JAVDXT010000001.1"/>
</dbReference>
<feature type="domain" description="Glutamine amidotransferase type-2" evidence="3">
    <location>
        <begin position="2"/>
        <end position="252"/>
    </location>
</feature>
<dbReference type="GO" id="GO:0016787">
    <property type="term" value="F:hydrolase activity"/>
    <property type="evidence" value="ECO:0007669"/>
    <property type="project" value="UniProtKB-KW"/>
</dbReference>
<evidence type="ECO:0000313" key="5">
    <source>
        <dbReference type="Proteomes" id="UP001180487"/>
    </source>
</evidence>
<feature type="region of interest" description="Disordered" evidence="2">
    <location>
        <begin position="259"/>
        <end position="290"/>
    </location>
</feature>
<dbReference type="InterPro" id="IPR026869">
    <property type="entry name" value="EgtC-like"/>
</dbReference>
<sequence length="290" mass="32265">MCQMLAMNCNSTASINFSFTGFSARGGQTGEHADGWGIAFHERTGCRVFIDDGRASDSALADFVRSYPIKSKSVLAHIRKATQGAVTLSNCHPFQREWLGQHWVFCHNGDLKNYHPRLRGNYLPVGTTDSEKAFCWMLQELRSAFKDACPPSWKQLAPVLADLSRRIASHGTFNFLLSNGEAMFAHCSTQLSWLSRQHPFQTARLIDCDMTLDLRQTNSESDRMVLIATEPLTADEPWAKFEPGELKVFVEGAQVWSSTSLPARPPRPLRPARPKPPTATSIRAVQGVAV</sequence>
<keyword evidence="5" id="KW-1185">Reference proteome</keyword>
<proteinExistence type="predicted"/>
<dbReference type="Pfam" id="PF13230">
    <property type="entry name" value="GATase_4"/>
    <property type="match status" value="1"/>
</dbReference>
<evidence type="ECO:0000256" key="2">
    <source>
        <dbReference type="SAM" id="MobiDB-lite"/>
    </source>
</evidence>
<dbReference type="EMBL" id="JAVDXT010000001">
    <property type="protein sequence ID" value="MDR7376317.1"/>
    <property type="molecule type" value="Genomic_DNA"/>
</dbReference>
<evidence type="ECO:0000256" key="1">
    <source>
        <dbReference type="ARBA" id="ARBA00022962"/>
    </source>
</evidence>
<dbReference type="Proteomes" id="UP001180487">
    <property type="component" value="Unassembled WGS sequence"/>
</dbReference>
<reference evidence="4 5" key="1">
    <citation type="submission" date="2023-07" db="EMBL/GenBank/DDBJ databases">
        <title>Sorghum-associated microbial communities from plants grown in Nebraska, USA.</title>
        <authorList>
            <person name="Schachtman D."/>
        </authorList>
    </citation>
    <scope>NUCLEOTIDE SEQUENCE [LARGE SCALE GENOMIC DNA]</scope>
    <source>
        <strain evidence="4 5">BE313</strain>
    </source>
</reference>
<dbReference type="CDD" id="cd01908">
    <property type="entry name" value="YafJ"/>
    <property type="match status" value="1"/>
</dbReference>
<dbReference type="PANTHER" id="PTHR42824:SF1">
    <property type="entry name" value="GLUTAMINE AMIDOTRANSFERASE YAFJ-RELATED"/>
    <property type="match status" value="1"/>
</dbReference>
<evidence type="ECO:0000259" key="3">
    <source>
        <dbReference type="PROSITE" id="PS51278"/>
    </source>
</evidence>
<dbReference type="EC" id="3.5.1.118" evidence="4"/>
<dbReference type="Gene3D" id="3.60.20.10">
    <property type="entry name" value="Glutamine Phosphoribosylpyrophosphate, subunit 1, domain 1"/>
    <property type="match status" value="1"/>
</dbReference>